<accession>A0ABQ4CJV5</accession>
<keyword evidence="3" id="KW-1185">Reference proteome</keyword>
<name>A0ABQ4CJV5_9ACTN</name>
<dbReference type="Proteomes" id="UP000604117">
    <property type="component" value="Unassembled WGS sequence"/>
</dbReference>
<keyword evidence="1" id="KW-0472">Membrane</keyword>
<feature type="transmembrane region" description="Helical" evidence="1">
    <location>
        <begin position="149"/>
        <end position="172"/>
    </location>
</feature>
<keyword evidence="1" id="KW-1133">Transmembrane helix</keyword>
<proteinExistence type="predicted"/>
<feature type="transmembrane region" description="Helical" evidence="1">
    <location>
        <begin position="6"/>
        <end position="30"/>
    </location>
</feature>
<dbReference type="EMBL" id="BONE01000006">
    <property type="protein sequence ID" value="GIF71575.1"/>
    <property type="molecule type" value="Genomic_DNA"/>
</dbReference>
<protein>
    <recommendedName>
        <fullName evidence="4">Intracellular septation protein A</fullName>
    </recommendedName>
</protein>
<dbReference type="RefSeq" id="WP_203711053.1">
    <property type="nucleotide sequence ID" value="NZ_BONE01000006.1"/>
</dbReference>
<feature type="transmembrane region" description="Helical" evidence="1">
    <location>
        <begin position="69"/>
        <end position="90"/>
    </location>
</feature>
<evidence type="ECO:0000313" key="3">
    <source>
        <dbReference type="Proteomes" id="UP000604117"/>
    </source>
</evidence>
<evidence type="ECO:0008006" key="4">
    <source>
        <dbReference type="Google" id="ProtNLM"/>
    </source>
</evidence>
<comment type="caution">
    <text evidence="2">The sequence shown here is derived from an EMBL/GenBank/DDBJ whole genome shotgun (WGS) entry which is preliminary data.</text>
</comment>
<reference evidence="2 3" key="1">
    <citation type="submission" date="2021-01" db="EMBL/GenBank/DDBJ databases">
        <title>Whole genome shotgun sequence of Asanoa siamensis NBRC 107932.</title>
        <authorList>
            <person name="Komaki H."/>
            <person name="Tamura T."/>
        </authorList>
    </citation>
    <scope>NUCLEOTIDE SEQUENCE [LARGE SCALE GENOMIC DNA]</scope>
    <source>
        <strain evidence="2 3">NBRC 107932</strain>
    </source>
</reference>
<evidence type="ECO:0000313" key="2">
    <source>
        <dbReference type="EMBL" id="GIF71575.1"/>
    </source>
</evidence>
<feature type="transmembrane region" description="Helical" evidence="1">
    <location>
        <begin position="123"/>
        <end position="143"/>
    </location>
</feature>
<organism evidence="2 3">
    <name type="scientific">Asanoa siamensis</name>
    <dbReference type="NCBI Taxonomy" id="926357"/>
    <lineage>
        <taxon>Bacteria</taxon>
        <taxon>Bacillati</taxon>
        <taxon>Actinomycetota</taxon>
        <taxon>Actinomycetes</taxon>
        <taxon>Micromonosporales</taxon>
        <taxon>Micromonosporaceae</taxon>
        <taxon>Asanoa</taxon>
    </lineage>
</organism>
<keyword evidence="1" id="KW-0812">Transmembrane</keyword>
<evidence type="ECO:0000256" key="1">
    <source>
        <dbReference type="SAM" id="Phobius"/>
    </source>
</evidence>
<sequence>MLVPTGLLYILLHTAGLLPALIAVIGWSVGTVTIRWITGRHLPGTLLVCTGAMVARASVSLALSSALIYFVQPVIASVFMAALFLGSALLGRPITMRLARDFVHLPAHLHSHPGLRRVFMQTAALWGLGRLVDAGMSLGFLHIGLDAALLSRGVLSGVLTVVMVGVCALWGIRALRRMPDVTFNFGRKSTPAPAATPALAAA</sequence>
<gene>
    <name evidence="2" type="ORF">Asi02nite_10930</name>
</gene>